<comment type="caution">
    <text evidence="1">The sequence shown here is derived from an EMBL/GenBank/DDBJ whole genome shotgun (WGS) entry which is preliminary data.</text>
</comment>
<keyword evidence="2" id="KW-1185">Reference proteome</keyword>
<protein>
    <submittedName>
        <fullName evidence="1">Uncharacterized protein</fullName>
    </submittedName>
</protein>
<sequence>MLRGQTGRMKTTALHSNCRSALGFSFATTSKKRLETIKTVAEEIFKLMVNGDFQVEIGIEYSLYEVKIAHDMIDNRENTGKPSYS</sequence>
<dbReference type="Proteomes" id="UP000657931">
    <property type="component" value="Unassembled WGS sequence"/>
</dbReference>
<gene>
    <name evidence="1" type="ORF">H9655_18355</name>
</gene>
<evidence type="ECO:0000313" key="2">
    <source>
        <dbReference type="Proteomes" id="UP000657931"/>
    </source>
</evidence>
<organism evidence="1 2">
    <name type="scientific">Cytobacillus stercorigallinarum</name>
    <dbReference type="NCBI Taxonomy" id="2762240"/>
    <lineage>
        <taxon>Bacteria</taxon>
        <taxon>Bacillati</taxon>
        <taxon>Bacillota</taxon>
        <taxon>Bacilli</taxon>
        <taxon>Bacillales</taxon>
        <taxon>Bacillaceae</taxon>
        <taxon>Cytobacillus</taxon>
    </lineage>
</organism>
<dbReference type="EMBL" id="JACSQT010000011">
    <property type="protein sequence ID" value="MBD7939003.1"/>
    <property type="molecule type" value="Genomic_DNA"/>
</dbReference>
<proteinExistence type="predicted"/>
<dbReference type="Gene3D" id="3.90.180.10">
    <property type="entry name" value="Medium-chain alcohol dehydrogenases, catalytic domain"/>
    <property type="match status" value="1"/>
</dbReference>
<reference evidence="1 2" key="1">
    <citation type="submission" date="2020-08" db="EMBL/GenBank/DDBJ databases">
        <title>A Genomic Blueprint of the Chicken Gut Microbiome.</title>
        <authorList>
            <person name="Gilroy R."/>
            <person name="Ravi A."/>
            <person name="Getino M."/>
            <person name="Pursley I."/>
            <person name="Horton D.L."/>
            <person name="Alikhan N.-F."/>
            <person name="Baker D."/>
            <person name="Gharbi K."/>
            <person name="Hall N."/>
            <person name="Watson M."/>
            <person name="Adriaenssens E.M."/>
            <person name="Foster-Nyarko E."/>
            <person name="Jarju S."/>
            <person name="Secka A."/>
            <person name="Antonio M."/>
            <person name="Oren A."/>
            <person name="Chaudhuri R."/>
            <person name="La Ragione R.M."/>
            <person name="Hildebrand F."/>
            <person name="Pallen M.J."/>
        </authorList>
    </citation>
    <scope>NUCLEOTIDE SEQUENCE [LARGE SCALE GENOMIC DNA]</scope>
    <source>
        <strain evidence="1 2">Sa5YUA1</strain>
    </source>
</reference>
<accession>A0ABR8QTZ4</accession>
<evidence type="ECO:0000313" key="1">
    <source>
        <dbReference type="EMBL" id="MBD7939003.1"/>
    </source>
</evidence>
<name>A0ABR8QTZ4_9BACI</name>
<dbReference type="Gene3D" id="3.40.50.720">
    <property type="entry name" value="NAD(P)-binding Rossmann-like Domain"/>
    <property type="match status" value="1"/>
</dbReference>
<dbReference type="RefSeq" id="WP_191816707.1">
    <property type="nucleotide sequence ID" value="NZ_JACSQT010000011.1"/>
</dbReference>